<dbReference type="Pfam" id="PF00072">
    <property type="entry name" value="Response_reg"/>
    <property type="match status" value="1"/>
</dbReference>
<dbReference type="InterPro" id="IPR001789">
    <property type="entry name" value="Sig_transdc_resp-reg_receiver"/>
</dbReference>
<dbReference type="GO" id="GO:0043565">
    <property type="term" value="F:sequence-specific DNA binding"/>
    <property type="evidence" value="ECO:0007669"/>
    <property type="project" value="InterPro"/>
</dbReference>
<keyword evidence="2 7" id="KW-0238">DNA-binding</keyword>
<dbReference type="InterPro" id="IPR009057">
    <property type="entry name" value="Homeodomain-like_sf"/>
</dbReference>
<dbReference type="Proteomes" id="UP000187074">
    <property type="component" value="Unassembled WGS sequence"/>
</dbReference>
<accession>A0A1R1AT93</accession>
<evidence type="ECO:0000259" key="5">
    <source>
        <dbReference type="PROSITE" id="PS01124"/>
    </source>
</evidence>
<dbReference type="Gene3D" id="1.10.10.60">
    <property type="entry name" value="Homeodomain-like"/>
    <property type="match status" value="2"/>
</dbReference>
<dbReference type="PROSITE" id="PS01124">
    <property type="entry name" value="HTH_ARAC_FAMILY_2"/>
    <property type="match status" value="1"/>
</dbReference>
<dbReference type="Pfam" id="PF12833">
    <property type="entry name" value="HTH_18"/>
    <property type="match status" value="1"/>
</dbReference>
<dbReference type="GO" id="GO:0000160">
    <property type="term" value="P:phosphorelay signal transduction system"/>
    <property type="evidence" value="ECO:0007669"/>
    <property type="project" value="InterPro"/>
</dbReference>
<proteinExistence type="predicted"/>
<keyword evidence="3" id="KW-0804">Transcription</keyword>
<dbReference type="SUPFAM" id="SSF52172">
    <property type="entry name" value="CheY-like"/>
    <property type="match status" value="1"/>
</dbReference>
<evidence type="ECO:0000256" key="1">
    <source>
        <dbReference type="ARBA" id="ARBA00023015"/>
    </source>
</evidence>
<evidence type="ECO:0000313" key="8">
    <source>
        <dbReference type="Proteomes" id="UP000187074"/>
    </source>
</evidence>
<dbReference type="InterPro" id="IPR020449">
    <property type="entry name" value="Tscrpt_reg_AraC-type_HTH"/>
</dbReference>
<feature type="modified residue" description="4-aspartylphosphate" evidence="4">
    <location>
        <position position="54"/>
    </location>
</feature>
<evidence type="ECO:0000256" key="2">
    <source>
        <dbReference type="ARBA" id="ARBA00023125"/>
    </source>
</evidence>
<dbReference type="InterPro" id="IPR018060">
    <property type="entry name" value="HTH_AraC"/>
</dbReference>
<dbReference type="RefSeq" id="WP_076326020.1">
    <property type="nucleotide sequence ID" value="NZ_MRTF01000013.1"/>
</dbReference>
<evidence type="ECO:0000256" key="3">
    <source>
        <dbReference type="ARBA" id="ARBA00023163"/>
    </source>
</evidence>
<dbReference type="PRINTS" id="PR00032">
    <property type="entry name" value="HTHARAC"/>
</dbReference>
<dbReference type="PROSITE" id="PS50110">
    <property type="entry name" value="RESPONSE_REGULATORY"/>
    <property type="match status" value="1"/>
</dbReference>
<feature type="domain" description="HTH araC/xylS-type" evidence="5">
    <location>
        <begin position="437"/>
        <end position="535"/>
    </location>
</feature>
<dbReference type="CDD" id="cd17536">
    <property type="entry name" value="REC_YesN-like"/>
    <property type="match status" value="1"/>
</dbReference>
<dbReference type="OrthoDB" id="159632at2"/>
<feature type="domain" description="Response regulatory" evidence="6">
    <location>
        <begin position="2"/>
        <end position="119"/>
    </location>
</feature>
<evidence type="ECO:0000313" key="7">
    <source>
        <dbReference type="EMBL" id="OME88801.1"/>
    </source>
</evidence>
<comment type="caution">
    <text evidence="7">The sequence shown here is derived from an EMBL/GenBank/DDBJ whole genome shotgun (WGS) entry which is preliminary data.</text>
</comment>
<keyword evidence="4" id="KW-0597">Phosphoprotein</keyword>
<dbReference type="PANTHER" id="PTHR43280:SF2">
    <property type="entry name" value="HTH-TYPE TRANSCRIPTIONAL REGULATOR EXSA"/>
    <property type="match status" value="1"/>
</dbReference>
<dbReference type="InterPro" id="IPR011006">
    <property type="entry name" value="CheY-like_superfamily"/>
</dbReference>
<dbReference type="SMART" id="SM00342">
    <property type="entry name" value="HTH_ARAC"/>
    <property type="match status" value="1"/>
</dbReference>
<gene>
    <name evidence="7" type="ORF">BK123_30105</name>
</gene>
<organism evidence="7 8">
    <name type="scientific">Paenibacillus lautus</name>
    <name type="common">Bacillus lautus</name>
    <dbReference type="NCBI Taxonomy" id="1401"/>
    <lineage>
        <taxon>Bacteria</taxon>
        <taxon>Bacillati</taxon>
        <taxon>Bacillota</taxon>
        <taxon>Bacilli</taxon>
        <taxon>Bacillales</taxon>
        <taxon>Paenibacillaceae</taxon>
        <taxon>Paenibacillus</taxon>
    </lineage>
</organism>
<reference evidence="7 8" key="1">
    <citation type="submission" date="2016-11" db="EMBL/GenBank/DDBJ databases">
        <title>Paenibacillus species isolates.</title>
        <authorList>
            <person name="Beno S.M."/>
        </authorList>
    </citation>
    <scope>NUCLEOTIDE SEQUENCE [LARGE SCALE GENOMIC DNA]</scope>
    <source>
        <strain evidence="7 8">FSL F4-0100</strain>
    </source>
</reference>
<dbReference type="SUPFAM" id="SSF46689">
    <property type="entry name" value="Homeodomain-like"/>
    <property type="match status" value="2"/>
</dbReference>
<evidence type="ECO:0000259" key="6">
    <source>
        <dbReference type="PROSITE" id="PS50110"/>
    </source>
</evidence>
<dbReference type="PANTHER" id="PTHR43280">
    <property type="entry name" value="ARAC-FAMILY TRANSCRIPTIONAL REGULATOR"/>
    <property type="match status" value="1"/>
</dbReference>
<dbReference type="PROSITE" id="PS00041">
    <property type="entry name" value="HTH_ARAC_FAMILY_1"/>
    <property type="match status" value="1"/>
</dbReference>
<protein>
    <submittedName>
        <fullName evidence="7">DNA-binding response regulator</fullName>
    </submittedName>
</protein>
<dbReference type="AlphaFoldDB" id="A0A1R1AT93"/>
<dbReference type="STRING" id="1401.BK123_30105"/>
<sequence length="538" mass="62949">MRVLIVDDEQHVREAIGLLADWERHGITEIDQAADGEEAVRLIEENKPQIVMTDMRMPRKNGLELLTWLHNTKPDIKVLVISGYDDFEYVRHTIRSGGIDYILKPVEPDSLNEALTKAVQTWQLEEEKRQQITNQNIEMNQMTPFYMDRLLSDLVNGYGNKDSVVSQLRNRMTLPVTSMVYNVAVLRDDQFDEALLSKFRNRRHLLSFTLINICNELLMDQGVAFRHIDKPGEIIILCWNPRLPFNDVLDRINDGFFSTLRRRSHFGAAKAGAFPDDLPKAYLNAVQALYSRNLLTGKCRIHRERAVESEASRTLRLSSYEEKFKLAALSGSKERIETATEEWLQDVRERDLVSPEHLARWNSEWDWIQYHWTENEVNSTQEPVEDAEISQDLPFPLPYSEDGMICWDRWREQISGRLYAASRVLTQIHSKDNHIIHDIARYLEQHYHEEISLQQIAGKFFLSREYISRKFKQEFGVTLSDFLGRIRIDKAKTLLLNPQIRIAQIAEMVGYQDEKYFSKVFKKMEGVTPNEYRKKHMS</sequence>
<dbReference type="EMBL" id="MRTF01000013">
    <property type="protein sequence ID" value="OME88801.1"/>
    <property type="molecule type" value="Genomic_DNA"/>
</dbReference>
<dbReference type="GO" id="GO:0003700">
    <property type="term" value="F:DNA-binding transcription factor activity"/>
    <property type="evidence" value="ECO:0007669"/>
    <property type="project" value="InterPro"/>
</dbReference>
<keyword evidence="1" id="KW-0805">Transcription regulation</keyword>
<name>A0A1R1AT93_PAELA</name>
<dbReference type="SMART" id="SM00448">
    <property type="entry name" value="REC"/>
    <property type="match status" value="1"/>
</dbReference>
<evidence type="ECO:0000256" key="4">
    <source>
        <dbReference type="PROSITE-ProRule" id="PRU00169"/>
    </source>
</evidence>
<dbReference type="Gene3D" id="3.40.50.2300">
    <property type="match status" value="1"/>
</dbReference>
<dbReference type="InterPro" id="IPR018062">
    <property type="entry name" value="HTH_AraC-typ_CS"/>
</dbReference>